<proteinExistence type="predicted"/>
<reference evidence="1 2" key="1">
    <citation type="journal article" date="2015" name="Genome Biol. Evol.">
        <title>Comparative Genomics of a Bacterivorous Green Alga Reveals Evolutionary Causalities and Consequences of Phago-Mixotrophic Mode of Nutrition.</title>
        <authorList>
            <person name="Burns J.A."/>
            <person name="Paasch A."/>
            <person name="Narechania A."/>
            <person name="Kim E."/>
        </authorList>
    </citation>
    <scope>NUCLEOTIDE SEQUENCE [LARGE SCALE GENOMIC DNA]</scope>
    <source>
        <strain evidence="1 2">PLY_AMNH</strain>
    </source>
</reference>
<keyword evidence="2" id="KW-1185">Reference proteome</keyword>
<dbReference type="Proteomes" id="UP001190700">
    <property type="component" value="Unassembled WGS sequence"/>
</dbReference>
<evidence type="ECO:0000313" key="1">
    <source>
        <dbReference type="EMBL" id="KAK3284332.1"/>
    </source>
</evidence>
<accession>A0AAE0GU41</accession>
<dbReference type="AlphaFoldDB" id="A0AAE0GU41"/>
<evidence type="ECO:0000313" key="2">
    <source>
        <dbReference type="Proteomes" id="UP001190700"/>
    </source>
</evidence>
<gene>
    <name evidence="1" type="ORF">CYMTET_8012</name>
</gene>
<name>A0AAE0GU41_9CHLO</name>
<sequence>MAGVDTVVTEGMGEGGWWRRASWGWQGGGGLEVEVVAQGRVEVAGWEVGGPLGVGGSPCRGVGGAVGLAVVMAEAGLEKADAEEVTCMAVMVVERMGAWVVVAGWRRAGWRRVLYDRCGVEGMDKNHASEAGRSGHGRDGAWGGVTVEEKGAMRVSANEAPRVAAEVAVGVVVYPEEG</sequence>
<protein>
    <submittedName>
        <fullName evidence="1">Uncharacterized protein</fullName>
    </submittedName>
</protein>
<comment type="caution">
    <text evidence="1">The sequence shown here is derived from an EMBL/GenBank/DDBJ whole genome shotgun (WGS) entry which is preliminary data.</text>
</comment>
<dbReference type="EMBL" id="LGRX02002324">
    <property type="protein sequence ID" value="KAK3284332.1"/>
    <property type="molecule type" value="Genomic_DNA"/>
</dbReference>
<organism evidence="1 2">
    <name type="scientific">Cymbomonas tetramitiformis</name>
    <dbReference type="NCBI Taxonomy" id="36881"/>
    <lineage>
        <taxon>Eukaryota</taxon>
        <taxon>Viridiplantae</taxon>
        <taxon>Chlorophyta</taxon>
        <taxon>Pyramimonadophyceae</taxon>
        <taxon>Pyramimonadales</taxon>
        <taxon>Pyramimonadaceae</taxon>
        <taxon>Cymbomonas</taxon>
    </lineage>
</organism>